<protein>
    <submittedName>
        <fullName evidence="2">Uncharacterized protein</fullName>
    </submittedName>
</protein>
<dbReference type="EMBL" id="JAYRBN010000058">
    <property type="protein sequence ID" value="KAL2741874.1"/>
    <property type="molecule type" value="Genomic_DNA"/>
</dbReference>
<name>A0ABD2CA82_VESMC</name>
<dbReference type="AlphaFoldDB" id="A0ABD2CA82"/>
<reference evidence="2 3" key="1">
    <citation type="journal article" date="2024" name="Ann. Entomol. Soc. Am.">
        <title>Genomic analyses of the southern and eastern yellowjacket wasps (Hymenoptera: Vespidae) reveal evolutionary signatures of social life.</title>
        <authorList>
            <person name="Catto M.A."/>
            <person name="Caine P.B."/>
            <person name="Orr S.E."/>
            <person name="Hunt B.G."/>
            <person name="Goodisman M.A.D."/>
        </authorList>
    </citation>
    <scope>NUCLEOTIDE SEQUENCE [LARGE SCALE GENOMIC DNA]</scope>
    <source>
        <strain evidence="2">232</strain>
        <tissue evidence="2">Head and thorax</tissue>
    </source>
</reference>
<sequence length="187" mass="20487">MAEKQILVLRLKAGVSIISTSTSTSTSTGITLPQPPTPPVGELERIGRSRDPRRRCGALNFAGGSPEADDGKYRRYSCRDADSRLERSMGHPISPSLSSLSLWNKIGKEKNGASRDKAGWTTLSIATECFPSSFKLPSPIMPKPEKKNMTPSEKKQQAWNAVCYLFPSQEAKQFESPATIRKSTTLS</sequence>
<dbReference type="Proteomes" id="UP001607303">
    <property type="component" value="Unassembled WGS sequence"/>
</dbReference>
<comment type="caution">
    <text evidence="2">The sequence shown here is derived from an EMBL/GenBank/DDBJ whole genome shotgun (WGS) entry which is preliminary data.</text>
</comment>
<accession>A0ABD2CA82</accession>
<evidence type="ECO:0000256" key="1">
    <source>
        <dbReference type="SAM" id="MobiDB-lite"/>
    </source>
</evidence>
<keyword evidence="3" id="KW-1185">Reference proteome</keyword>
<evidence type="ECO:0000313" key="3">
    <source>
        <dbReference type="Proteomes" id="UP001607303"/>
    </source>
</evidence>
<feature type="region of interest" description="Disordered" evidence="1">
    <location>
        <begin position="22"/>
        <end position="46"/>
    </location>
</feature>
<feature type="compositionally biased region" description="Low complexity" evidence="1">
    <location>
        <begin position="22"/>
        <end position="31"/>
    </location>
</feature>
<gene>
    <name evidence="2" type="ORF">V1477_009503</name>
</gene>
<proteinExistence type="predicted"/>
<evidence type="ECO:0000313" key="2">
    <source>
        <dbReference type="EMBL" id="KAL2741874.1"/>
    </source>
</evidence>
<organism evidence="2 3">
    <name type="scientific">Vespula maculifrons</name>
    <name type="common">Eastern yellow jacket</name>
    <name type="synonym">Wasp</name>
    <dbReference type="NCBI Taxonomy" id="7453"/>
    <lineage>
        <taxon>Eukaryota</taxon>
        <taxon>Metazoa</taxon>
        <taxon>Ecdysozoa</taxon>
        <taxon>Arthropoda</taxon>
        <taxon>Hexapoda</taxon>
        <taxon>Insecta</taxon>
        <taxon>Pterygota</taxon>
        <taxon>Neoptera</taxon>
        <taxon>Endopterygota</taxon>
        <taxon>Hymenoptera</taxon>
        <taxon>Apocrita</taxon>
        <taxon>Aculeata</taxon>
        <taxon>Vespoidea</taxon>
        <taxon>Vespidae</taxon>
        <taxon>Vespinae</taxon>
        <taxon>Vespula</taxon>
    </lineage>
</organism>